<comment type="caution">
    <text evidence="3">The sequence shown here is derived from an EMBL/GenBank/DDBJ whole genome shotgun (WGS) entry which is preliminary data.</text>
</comment>
<name>A0ABW2QN32_9BURK</name>
<dbReference type="Pfam" id="PF03480">
    <property type="entry name" value="DctP"/>
    <property type="match status" value="1"/>
</dbReference>
<sequence>MTHTTLRQLALAAAAALVCHTANAAETLRLAHGLNDTHPVHKAMERFAELAKQKTKGEVEIKIFPNGTLGGERETLEQVQNGVLEMTKASASPLETFAPEYKVFNLPFVFRDKTHFFKVLDGQVGANILASSRARGFIGLAFYDSGARSFYAKKPITSPDDLKGMKIRVQQSPTTIKMIQALGASPTPMPWGEVYPALQAGVVDGAENNVTALTSGRHGEVSKFFSVTEHQMVPDVLVISTAKWDSLKKPVQDALREAAQESFVYQRQLWADAEKAETTAAEKMGVKFNTPSKAAFVTKVQPMMDAERKNAKIAGLLDQIEATR</sequence>
<feature type="signal peptide" evidence="2">
    <location>
        <begin position="1"/>
        <end position="24"/>
    </location>
</feature>
<evidence type="ECO:0000256" key="2">
    <source>
        <dbReference type="SAM" id="SignalP"/>
    </source>
</evidence>
<dbReference type="CDD" id="cd13671">
    <property type="entry name" value="PBP2_TRAP_SBP_like_3"/>
    <property type="match status" value="1"/>
</dbReference>
<protein>
    <submittedName>
        <fullName evidence="3">TRAP transporter substrate-binding protein</fullName>
    </submittedName>
</protein>
<dbReference type="PANTHER" id="PTHR33376:SF2">
    <property type="entry name" value="DICARBOXYLATE-BINDING PERIPLASMIC PROTEIN"/>
    <property type="match status" value="1"/>
</dbReference>
<evidence type="ECO:0000313" key="4">
    <source>
        <dbReference type="Proteomes" id="UP001596501"/>
    </source>
</evidence>
<dbReference type="NCBIfam" id="TIGR00787">
    <property type="entry name" value="dctP"/>
    <property type="match status" value="1"/>
</dbReference>
<dbReference type="InterPro" id="IPR018389">
    <property type="entry name" value="DctP_fam"/>
</dbReference>
<dbReference type="PIRSF" id="PIRSF006470">
    <property type="entry name" value="DctB"/>
    <property type="match status" value="1"/>
</dbReference>
<keyword evidence="1 2" id="KW-0732">Signal</keyword>
<dbReference type="NCBIfam" id="NF037995">
    <property type="entry name" value="TRAP_S1"/>
    <property type="match status" value="1"/>
</dbReference>
<dbReference type="SUPFAM" id="SSF53850">
    <property type="entry name" value="Periplasmic binding protein-like II"/>
    <property type="match status" value="1"/>
</dbReference>
<dbReference type="RefSeq" id="WP_382199902.1">
    <property type="nucleotide sequence ID" value="NZ_JBHTCA010000019.1"/>
</dbReference>
<dbReference type="Proteomes" id="UP001596501">
    <property type="component" value="Unassembled WGS sequence"/>
</dbReference>
<dbReference type="InterPro" id="IPR004682">
    <property type="entry name" value="TRAP_DctP"/>
</dbReference>
<proteinExistence type="predicted"/>
<dbReference type="PANTHER" id="PTHR33376">
    <property type="match status" value="1"/>
</dbReference>
<organism evidence="3 4">
    <name type="scientific">Hydrogenophaga atypica</name>
    <dbReference type="NCBI Taxonomy" id="249409"/>
    <lineage>
        <taxon>Bacteria</taxon>
        <taxon>Pseudomonadati</taxon>
        <taxon>Pseudomonadota</taxon>
        <taxon>Betaproteobacteria</taxon>
        <taxon>Burkholderiales</taxon>
        <taxon>Comamonadaceae</taxon>
        <taxon>Hydrogenophaga</taxon>
    </lineage>
</organism>
<accession>A0ABW2QN32</accession>
<evidence type="ECO:0000313" key="3">
    <source>
        <dbReference type="EMBL" id="MFC7410815.1"/>
    </source>
</evidence>
<evidence type="ECO:0000256" key="1">
    <source>
        <dbReference type="ARBA" id="ARBA00022729"/>
    </source>
</evidence>
<gene>
    <name evidence="3" type="ORF">ACFQPB_18310</name>
</gene>
<reference evidence="4" key="1">
    <citation type="journal article" date="2019" name="Int. J. Syst. Evol. Microbiol.">
        <title>The Global Catalogue of Microorganisms (GCM) 10K type strain sequencing project: providing services to taxonomists for standard genome sequencing and annotation.</title>
        <authorList>
            <consortium name="The Broad Institute Genomics Platform"/>
            <consortium name="The Broad Institute Genome Sequencing Center for Infectious Disease"/>
            <person name="Wu L."/>
            <person name="Ma J."/>
        </authorList>
    </citation>
    <scope>NUCLEOTIDE SEQUENCE [LARGE SCALE GENOMIC DNA]</scope>
    <source>
        <strain evidence="4">CGMCC 1.12371</strain>
    </source>
</reference>
<dbReference type="Gene3D" id="3.40.190.170">
    <property type="entry name" value="Bacterial extracellular solute-binding protein, family 7"/>
    <property type="match status" value="1"/>
</dbReference>
<feature type="chain" id="PRO_5046950996" evidence="2">
    <location>
        <begin position="25"/>
        <end position="324"/>
    </location>
</feature>
<dbReference type="EMBL" id="JBHTCA010000019">
    <property type="protein sequence ID" value="MFC7410815.1"/>
    <property type="molecule type" value="Genomic_DNA"/>
</dbReference>
<keyword evidence="4" id="KW-1185">Reference proteome</keyword>
<dbReference type="InterPro" id="IPR038404">
    <property type="entry name" value="TRAP_DctP_sf"/>
</dbReference>